<reference evidence="1 2" key="1">
    <citation type="submission" date="2015-12" db="EMBL/GenBank/DDBJ databases">
        <title>Draft Genome Sequence of Olsenella scatoligenes SK9K4T; a Producer of 3-Methylindole- (skatole) and 4-Methylphenol- (p-cresol) Isolated from Pig Feces.</title>
        <authorList>
            <person name="Li X."/>
            <person name="Borg B."/>
            <person name="Canibe N."/>
        </authorList>
    </citation>
    <scope>NUCLEOTIDE SEQUENCE [LARGE SCALE GENOMIC DNA]</scope>
    <source>
        <strain evidence="1 2">SK9K4</strain>
    </source>
</reference>
<name>A0A100YXB6_TRASO</name>
<sequence length="142" mass="14436">MNEIQNELAGATVALGATITAAMDDAPGFVPCGTPAQVVLDALSAASVAEPEANLEQRVAQVRGFVEHVSGHRGVPAHVGTDVAALSPTGKQLLDALFGFAASANAETLSPEDTSWLYRSLAALETGDDEKVGAQLAAAPRA</sequence>
<proteinExistence type="predicted"/>
<dbReference type="EMBL" id="LOJF01000001">
    <property type="protein sequence ID" value="KUH59416.1"/>
    <property type="molecule type" value="Genomic_DNA"/>
</dbReference>
<dbReference type="AlphaFoldDB" id="A0A100YXB6"/>
<dbReference type="RefSeq" id="WP_059053696.1">
    <property type="nucleotide sequence ID" value="NZ_LOJF01000001.1"/>
</dbReference>
<dbReference type="OrthoDB" id="3193317at2"/>
<comment type="caution">
    <text evidence="1">The sequence shown here is derived from an EMBL/GenBank/DDBJ whole genome shotgun (WGS) entry which is preliminary data.</text>
</comment>
<accession>A0A100YXB6</accession>
<gene>
    <name evidence="1" type="ORF">AUL39_03625</name>
</gene>
<evidence type="ECO:0000313" key="1">
    <source>
        <dbReference type="EMBL" id="KUH59416.1"/>
    </source>
</evidence>
<evidence type="ECO:0000313" key="2">
    <source>
        <dbReference type="Proteomes" id="UP000054078"/>
    </source>
</evidence>
<keyword evidence="2" id="KW-1185">Reference proteome</keyword>
<organism evidence="1 2">
    <name type="scientific">Tractidigestivibacter scatoligenes</name>
    <name type="common">Olsenella scatoligenes</name>
    <dbReference type="NCBI Taxonomy" id="1299998"/>
    <lineage>
        <taxon>Bacteria</taxon>
        <taxon>Bacillati</taxon>
        <taxon>Actinomycetota</taxon>
        <taxon>Coriobacteriia</taxon>
        <taxon>Coriobacteriales</taxon>
        <taxon>Atopobiaceae</taxon>
        <taxon>Tractidigestivibacter</taxon>
    </lineage>
</organism>
<dbReference type="Proteomes" id="UP000054078">
    <property type="component" value="Unassembled WGS sequence"/>
</dbReference>
<protein>
    <submittedName>
        <fullName evidence="1">Uncharacterized protein</fullName>
    </submittedName>
</protein>